<dbReference type="SUPFAM" id="SSF50156">
    <property type="entry name" value="PDZ domain-like"/>
    <property type="match status" value="1"/>
</dbReference>
<feature type="region of interest" description="Disordered" evidence="1">
    <location>
        <begin position="432"/>
        <end position="464"/>
    </location>
</feature>
<evidence type="ECO:0000313" key="4">
    <source>
        <dbReference type="EMBL" id="TWU14357.1"/>
    </source>
</evidence>
<dbReference type="EMBL" id="SJPP01000001">
    <property type="protein sequence ID" value="TWU14357.1"/>
    <property type="molecule type" value="Genomic_DNA"/>
</dbReference>
<feature type="chain" id="PRO_5022854617" evidence="2">
    <location>
        <begin position="28"/>
        <end position="486"/>
    </location>
</feature>
<dbReference type="Gene3D" id="3.90.226.10">
    <property type="entry name" value="2-enoyl-CoA Hydratase, Chain A, domain 1"/>
    <property type="match status" value="1"/>
</dbReference>
<dbReference type="InterPro" id="IPR041489">
    <property type="entry name" value="PDZ_6"/>
</dbReference>
<evidence type="ECO:0000313" key="5">
    <source>
        <dbReference type="Proteomes" id="UP000320735"/>
    </source>
</evidence>
<dbReference type="Gene3D" id="3.30.750.44">
    <property type="match status" value="1"/>
</dbReference>
<dbReference type="GO" id="GO:0004175">
    <property type="term" value="F:endopeptidase activity"/>
    <property type="evidence" value="ECO:0007669"/>
    <property type="project" value="TreeGrafter"/>
</dbReference>
<dbReference type="InterPro" id="IPR029045">
    <property type="entry name" value="ClpP/crotonase-like_dom_sf"/>
</dbReference>
<dbReference type="GO" id="GO:0030288">
    <property type="term" value="C:outer membrane-bounded periplasmic space"/>
    <property type="evidence" value="ECO:0007669"/>
    <property type="project" value="TreeGrafter"/>
</dbReference>
<name>A0A5C6BRH1_9PLAN</name>
<organism evidence="4 5">
    <name type="scientific">Symmachiella macrocystis</name>
    <dbReference type="NCBI Taxonomy" id="2527985"/>
    <lineage>
        <taxon>Bacteria</taxon>
        <taxon>Pseudomonadati</taxon>
        <taxon>Planctomycetota</taxon>
        <taxon>Planctomycetia</taxon>
        <taxon>Planctomycetales</taxon>
        <taxon>Planctomycetaceae</taxon>
        <taxon>Symmachiella</taxon>
    </lineage>
</organism>
<keyword evidence="4" id="KW-0645">Protease</keyword>
<dbReference type="EC" id="3.4.21.-" evidence="4"/>
<dbReference type="GO" id="GO:0008236">
    <property type="term" value="F:serine-type peptidase activity"/>
    <property type="evidence" value="ECO:0007669"/>
    <property type="project" value="InterPro"/>
</dbReference>
<dbReference type="InterPro" id="IPR036034">
    <property type="entry name" value="PDZ_sf"/>
</dbReference>
<feature type="signal peptide" evidence="2">
    <location>
        <begin position="1"/>
        <end position="27"/>
    </location>
</feature>
<comment type="caution">
    <text evidence="4">The sequence shown here is derived from an EMBL/GenBank/DDBJ whole genome shotgun (WGS) entry which is preliminary data.</text>
</comment>
<evidence type="ECO:0000256" key="1">
    <source>
        <dbReference type="SAM" id="MobiDB-lite"/>
    </source>
</evidence>
<feature type="domain" description="PDZ" evidence="3">
    <location>
        <begin position="147"/>
        <end position="216"/>
    </location>
</feature>
<keyword evidence="5" id="KW-1185">Reference proteome</keyword>
<dbReference type="PANTHER" id="PTHR32060:SF30">
    <property type="entry name" value="CARBOXY-TERMINAL PROCESSING PROTEASE CTPA"/>
    <property type="match status" value="1"/>
</dbReference>
<evidence type="ECO:0000259" key="3">
    <source>
        <dbReference type="PROSITE" id="PS50106"/>
    </source>
</evidence>
<dbReference type="OrthoDB" id="287314at2"/>
<evidence type="ECO:0000256" key="2">
    <source>
        <dbReference type="SAM" id="SignalP"/>
    </source>
</evidence>
<dbReference type="InterPro" id="IPR005151">
    <property type="entry name" value="Tail-specific_protease"/>
</dbReference>
<dbReference type="GO" id="GO:0007165">
    <property type="term" value="P:signal transduction"/>
    <property type="evidence" value="ECO:0007669"/>
    <property type="project" value="TreeGrafter"/>
</dbReference>
<dbReference type="AlphaFoldDB" id="A0A5C6BRH1"/>
<protein>
    <submittedName>
        <fullName evidence="4">Putative CtpA-like serine protease</fullName>
        <ecNumber evidence="4">3.4.21.-</ecNumber>
    </submittedName>
</protein>
<dbReference type="SMART" id="SM00228">
    <property type="entry name" value="PDZ"/>
    <property type="match status" value="1"/>
</dbReference>
<proteinExistence type="predicted"/>
<dbReference type="GO" id="GO:0006508">
    <property type="term" value="P:proteolysis"/>
    <property type="evidence" value="ECO:0007669"/>
    <property type="project" value="UniProtKB-KW"/>
</dbReference>
<dbReference type="SUPFAM" id="SSF52096">
    <property type="entry name" value="ClpP/crotonase"/>
    <property type="match status" value="1"/>
</dbReference>
<gene>
    <name evidence="4" type="ORF">CA54_32020</name>
</gene>
<dbReference type="Gene3D" id="2.30.42.10">
    <property type="match status" value="1"/>
</dbReference>
<keyword evidence="2" id="KW-0732">Signal</keyword>
<keyword evidence="4" id="KW-0378">Hydrolase</keyword>
<dbReference type="PANTHER" id="PTHR32060">
    <property type="entry name" value="TAIL-SPECIFIC PROTEASE"/>
    <property type="match status" value="1"/>
</dbReference>
<sequence length="486" mass="53324" precursor="true">MRRALIRFPAIWIPVLLIAGLNLPAHGEDAEVTNPDGAGDVKTAVDEVMHVVNMVLEHHIAPPTGQQMVVDVIRHVYQKAQLQMPPDMPQLISRRSLEQVPDFLNDTLEEVARRSSQPFQPLVRESLTDMVSNLPGGARITAVRKHTVNEQIASNRYVGTGIALRMSSTDHRPTITHVVPRGPMELAGGEKGDLIIEVNGISTKGKMLSEVVEMIRGPDGSEITFVVHQPDQPPRTLTFQRGVINFPSLSKPELLQLPGPKLIGYMKIKRISAALVHELRQAEKTLLEQDVDGIVLDFRMVHGADLHQSLLLANALLDGGEIGQVRSRSGSRGYQAEREALFAKLPIAIIVDRHTSGTAEWVAAALQDHKRALIVGAKTAGHGYGDSTFPIPDTDRMLTISTSELLRADGISLVGTGKPTNILTLVRRTPDGRRQKVLPRNGKRIPYPPGPIVPNKRIEEESTADIKTKAAEILLKEFKKTKPTAD</sequence>
<dbReference type="Pfam" id="PF03572">
    <property type="entry name" value="Peptidase_S41"/>
    <property type="match status" value="1"/>
</dbReference>
<reference evidence="4 5" key="1">
    <citation type="submission" date="2019-02" db="EMBL/GenBank/DDBJ databases">
        <title>Deep-cultivation of Planctomycetes and their phenomic and genomic characterization uncovers novel biology.</title>
        <authorList>
            <person name="Wiegand S."/>
            <person name="Jogler M."/>
            <person name="Boedeker C."/>
            <person name="Pinto D."/>
            <person name="Vollmers J."/>
            <person name="Rivas-Marin E."/>
            <person name="Kohn T."/>
            <person name="Peeters S.H."/>
            <person name="Heuer A."/>
            <person name="Rast P."/>
            <person name="Oberbeckmann S."/>
            <person name="Bunk B."/>
            <person name="Jeske O."/>
            <person name="Meyerdierks A."/>
            <person name="Storesund J.E."/>
            <person name="Kallscheuer N."/>
            <person name="Luecker S."/>
            <person name="Lage O.M."/>
            <person name="Pohl T."/>
            <person name="Merkel B.J."/>
            <person name="Hornburger P."/>
            <person name="Mueller R.-W."/>
            <person name="Bruemmer F."/>
            <person name="Labrenz M."/>
            <person name="Spormann A.M."/>
            <person name="Op Den Camp H."/>
            <person name="Overmann J."/>
            <person name="Amann R."/>
            <person name="Jetten M.S.M."/>
            <person name="Mascher T."/>
            <person name="Medema M.H."/>
            <person name="Devos D.P."/>
            <person name="Kaster A.-K."/>
            <person name="Ovreas L."/>
            <person name="Rohde M."/>
            <person name="Galperin M.Y."/>
            <person name="Jogler C."/>
        </authorList>
    </citation>
    <scope>NUCLEOTIDE SEQUENCE [LARGE SCALE GENOMIC DNA]</scope>
    <source>
        <strain evidence="4 5">CA54</strain>
    </source>
</reference>
<dbReference type="InterPro" id="IPR001478">
    <property type="entry name" value="PDZ"/>
</dbReference>
<dbReference type="Pfam" id="PF17820">
    <property type="entry name" value="PDZ_6"/>
    <property type="match status" value="1"/>
</dbReference>
<dbReference type="Proteomes" id="UP000320735">
    <property type="component" value="Unassembled WGS sequence"/>
</dbReference>
<dbReference type="SMART" id="SM00245">
    <property type="entry name" value="TSPc"/>
    <property type="match status" value="1"/>
</dbReference>
<dbReference type="PROSITE" id="PS50106">
    <property type="entry name" value="PDZ"/>
    <property type="match status" value="1"/>
</dbReference>
<accession>A0A5C6BRH1</accession>